<reference evidence="11 12" key="1">
    <citation type="journal article" date="2007" name="Nat. Biotechnol.">
        <title>Complete genome sequence of the myxobacterium Sorangium cellulosum.</title>
        <authorList>
            <person name="Schneiker S."/>
            <person name="Perlova O."/>
            <person name="Kaiser O."/>
            <person name="Gerth K."/>
            <person name="Alici A."/>
            <person name="Altmeyer M.O."/>
            <person name="Bartels D."/>
            <person name="Bekel T."/>
            <person name="Beyer S."/>
            <person name="Bode E."/>
            <person name="Bode H.B."/>
            <person name="Bolten C.J."/>
            <person name="Choudhuri J.V."/>
            <person name="Doss S."/>
            <person name="Elnakady Y.A."/>
            <person name="Frank B."/>
            <person name="Gaigalat L."/>
            <person name="Goesmann A."/>
            <person name="Groeger C."/>
            <person name="Gross F."/>
            <person name="Jelsbak L."/>
            <person name="Jelsbak L."/>
            <person name="Kalinowski J."/>
            <person name="Kegler C."/>
            <person name="Knauber T."/>
            <person name="Konietzny S."/>
            <person name="Kopp M."/>
            <person name="Krause L."/>
            <person name="Krug D."/>
            <person name="Linke B."/>
            <person name="Mahmud T."/>
            <person name="Martinez-Arias R."/>
            <person name="McHardy A.C."/>
            <person name="Merai M."/>
            <person name="Meyer F."/>
            <person name="Mormann S."/>
            <person name="Munoz-Dorado J."/>
            <person name="Perez J."/>
            <person name="Pradella S."/>
            <person name="Rachid S."/>
            <person name="Raddatz G."/>
            <person name="Rosenau F."/>
            <person name="Rueckert C."/>
            <person name="Sasse F."/>
            <person name="Scharfe M."/>
            <person name="Schuster S.C."/>
            <person name="Suen G."/>
            <person name="Treuner-Lange A."/>
            <person name="Velicer G.J."/>
            <person name="Vorholter F.-J."/>
            <person name="Weissman K.J."/>
            <person name="Welch R.D."/>
            <person name="Wenzel S.C."/>
            <person name="Whitworth D.E."/>
            <person name="Wilhelm S."/>
            <person name="Wittmann C."/>
            <person name="Bloecker H."/>
            <person name="Puehler A."/>
            <person name="Mueller R."/>
        </authorList>
    </citation>
    <scope>NUCLEOTIDE SEQUENCE [LARGE SCALE GENOMIC DNA]</scope>
    <source>
        <strain evidence="12">So ce56</strain>
    </source>
</reference>
<gene>
    <name evidence="11" type="ordered locus">sce4450</name>
</gene>
<dbReference type="InterPro" id="IPR010827">
    <property type="entry name" value="BamA/TamA_POTRA"/>
</dbReference>
<name>A9F3T7_SORC5</name>
<dbReference type="PANTHER" id="PTHR12815:SF23">
    <property type="entry name" value="OUTER MEMBRANE PROTEIN ASSEMBLY FACTOR BAMA"/>
    <property type="match status" value="1"/>
</dbReference>
<dbReference type="PIRSF" id="PIRSF006076">
    <property type="entry name" value="OM_assembly_OMP85"/>
    <property type="match status" value="1"/>
</dbReference>
<feature type="domain" description="POTRA" evidence="10">
    <location>
        <begin position="445"/>
        <end position="516"/>
    </location>
</feature>
<keyword evidence="4" id="KW-0732">Signal</keyword>
<dbReference type="NCBIfam" id="TIGR03303">
    <property type="entry name" value="OM_YaeT"/>
    <property type="match status" value="1"/>
</dbReference>
<dbReference type="GO" id="GO:0009279">
    <property type="term" value="C:cell outer membrane"/>
    <property type="evidence" value="ECO:0007669"/>
    <property type="project" value="UniProtKB-UniRule"/>
</dbReference>
<organism evidence="11 12">
    <name type="scientific">Sorangium cellulosum (strain So ce56)</name>
    <name type="common">Polyangium cellulosum (strain So ce56)</name>
    <dbReference type="NCBI Taxonomy" id="448385"/>
    <lineage>
        <taxon>Bacteria</taxon>
        <taxon>Pseudomonadati</taxon>
        <taxon>Myxococcota</taxon>
        <taxon>Polyangia</taxon>
        <taxon>Polyangiales</taxon>
        <taxon>Polyangiaceae</taxon>
        <taxon>Sorangium</taxon>
    </lineage>
</organism>
<dbReference type="STRING" id="448385.sce4450"/>
<evidence type="ECO:0000256" key="1">
    <source>
        <dbReference type="ARBA" id="ARBA00004370"/>
    </source>
</evidence>
<dbReference type="eggNOG" id="COG4775">
    <property type="taxonomic scope" value="Bacteria"/>
</dbReference>
<keyword evidence="2" id="KW-1134">Transmembrane beta strand</keyword>
<keyword evidence="3" id="KW-0812">Transmembrane</keyword>
<evidence type="ECO:0000256" key="3">
    <source>
        <dbReference type="ARBA" id="ARBA00022692"/>
    </source>
</evidence>
<dbReference type="PANTHER" id="PTHR12815">
    <property type="entry name" value="SORTING AND ASSEMBLY MACHINERY SAMM50 PROTEIN FAMILY MEMBER"/>
    <property type="match status" value="1"/>
</dbReference>
<dbReference type="InterPro" id="IPR023707">
    <property type="entry name" value="OM_assembly_BamA"/>
</dbReference>
<evidence type="ECO:0000313" key="12">
    <source>
        <dbReference type="Proteomes" id="UP000002139"/>
    </source>
</evidence>
<dbReference type="Gene3D" id="3.10.20.310">
    <property type="entry name" value="membrane protein fhac"/>
    <property type="match status" value="5"/>
</dbReference>
<dbReference type="InterPro" id="IPR039910">
    <property type="entry name" value="D15-like"/>
</dbReference>
<dbReference type="BioCyc" id="SCEL448385:SCE_RS22835-MONOMER"/>
<evidence type="ECO:0000259" key="10">
    <source>
        <dbReference type="PROSITE" id="PS51779"/>
    </source>
</evidence>
<evidence type="ECO:0000256" key="6">
    <source>
        <dbReference type="ARBA" id="ARBA00023136"/>
    </source>
</evidence>
<evidence type="ECO:0000256" key="8">
    <source>
        <dbReference type="NCBIfam" id="TIGR03303"/>
    </source>
</evidence>
<keyword evidence="5" id="KW-0677">Repeat</keyword>
<dbReference type="EMBL" id="AM746676">
    <property type="protein sequence ID" value="CAN94613.1"/>
    <property type="molecule type" value="Genomic_DNA"/>
</dbReference>
<dbReference type="GO" id="GO:0071709">
    <property type="term" value="P:membrane assembly"/>
    <property type="evidence" value="ECO:0007669"/>
    <property type="project" value="InterPro"/>
</dbReference>
<accession>A9F3T7</accession>
<dbReference type="KEGG" id="scl:sce4450"/>
<dbReference type="Proteomes" id="UP000002139">
    <property type="component" value="Chromosome"/>
</dbReference>
<proteinExistence type="predicted"/>
<evidence type="ECO:0000313" key="11">
    <source>
        <dbReference type="EMBL" id="CAN94613.1"/>
    </source>
</evidence>
<dbReference type="InterPro" id="IPR034746">
    <property type="entry name" value="POTRA"/>
</dbReference>
<dbReference type="Pfam" id="PF07244">
    <property type="entry name" value="POTRA"/>
    <property type="match status" value="5"/>
</dbReference>
<dbReference type="Pfam" id="PF01103">
    <property type="entry name" value="Omp85"/>
    <property type="match status" value="1"/>
</dbReference>
<feature type="domain" description="POTRA" evidence="10">
    <location>
        <begin position="266"/>
        <end position="353"/>
    </location>
</feature>
<dbReference type="PROSITE" id="PS51779">
    <property type="entry name" value="POTRA"/>
    <property type="match status" value="3"/>
</dbReference>
<dbReference type="HOGENOM" id="CLU_007664_1_1_7"/>
<comment type="subcellular location">
    <subcellularLocation>
        <location evidence="1">Membrane</location>
    </subcellularLocation>
</comment>
<dbReference type="Gene3D" id="2.40.160.50">
    <property type="entry name" value="membrane protein fhac: a member of the omp85/tpsb transporter family"/>
    <property type="match status" value="1"/>
</dbReference>
<keyword evidence="6" id="KW-0472">Membrane</keyword>
<keyword evidence="12" id="KW-1185">Reference proteome</keyword>
<feature type="domain" description="POTRA" evidence="10">
    <location>
        <begin position="184"/>
        <end position="263"/>
    </location>
</feature>
<sequence length="890" mass="98859">MYATGTRPMLRLLGRWLRLVWLGLFLVFVAVAAIRPRLAAAQVPGGAPGAQPPRGGAAPPAAPASAAQPPAPADATVGAQPGAGTPAQVAADAVEPTLHLAPTEAELARGQPVVQVTIAGNRRVSTEDVLVYLGQTRVGRPFTPEGLARDVRELWDSGLFDDVEVDLTRRDDGVSLRVLVRERPSIKAIEFSGNKEIDSEDLTEALSVEIKTGTILSYAAIRRGVQKLRDKYAEEGFFLAEVSYEVKPERENQVTVKFTIKEHSPVTVRRITFIGNQNISDEELREVMITGQGGFFAFGTGGPFRQDAFERDVLVINALYYDRGFLAAQVATPRVMLTPDRTGIEVTITINEGPRFRIRSLRVYERDADGREIEPLGGRRALREMVRAKPGDWFNRAELAKDLGAIQTLYRDAGYANVEASPDTQLDPDRREVDITVGIRRNQLVYFGRIEIRGNTKTRDKVIRREMEVEERRLFSETKLERSKQRITALGYFERVDISTEQGDDPQHINVNVDIGEKPTGTFQIGAGFSSVENFIATAQVQQANLLGSGQSLSLQAQISGSRRLIDVRFFEPYLFDSPFSAAVSVYNQLRTYTEFSQTSTGGSLTLGYPLIEPELRAQLTYTLENDEISSATNTGLGTAEERASFQRLPLYNLFNAGLTSSIRPALTFDTRNNQLFPTSGIYLQGSVELAHSAFGSENEFLRYRATGRFYYPITDSLVLKLNTEAGMVTSPNPQGVPIFARFFLGGILDVRGFEIRDIGPRLPLRESLDPNSLPIANGANIGGNLMYYQNLELEFPLLEAVQIKGVVFTDLGNAWNLEKLYCNAAPASPHDVTNPCFSAERLLDVRTSWGFGLRWFSPLGPLRFEWGFPFKRLPYEETYKFEFNIGNFF</sequence>
<dbReference type="AlphaFoldDB" id="A9F3T7"/>
<evidence type="ECO:0000256" key="5">
    <source>
        <dbReference type="ARBA" id="ARBA00022737"/>
    </source>
</evidence>
<feature type="region of interest" description="Disordered" evidence="9">
    <location>
        <begin position="42"/>
        <end position="88"/>
    </location>
</feature>
<evidence type="ECO:0000256" key="9">
    <source>
        <dbReference type="SAM" id="MobiDB-lite"/>
    </source>
</evidence>
<evidence type="ECO:0000256" key="7">
    <source>
        <dbReference type="ARBA" id="ARBA00023237"/>
    </source>
</evidence>
<keyword evidence="7" id="KW-0998">Cell outer membrane</keyword>
<dbReference type="InterPro" id="IPR000184">
    <property type="entry name" value="Bac_surfAg_D15"/>
</dbReference>
<feature type="compositionally biased region" description="Low complexity" evidence="9">
    <location>
        <begin position="52"/>
        <end position="68"/>
    </location>
</feature>
<evidence type="ECO:0000256" key="2">
    <source>
        <dbReference type="ARBA" id="ARBA00022452"/>
    </source>
</evidence>
<evidence type="ECO:0000256" key="4">
    <source>
        <dbReference type="ARBA" id="ARBA00022729"/>
    </source>
</evidence>
<protein>
    <recommendedName>
        <fullName evidence="8">Outer membrane protein assembly factor BamA</fullName>
    </recommendedName>
</protein>